<gene>
    <name evidence="2" type="ORF">EW146_g4926</name>
</gene>
<feature type="compositionally biased region" description="Low complexity" evidence="1">
    <location>
        <begin position="438"/>
        <end position="457"/>
    </location>
</feature>
<comment type="caution">
    <text evidence="2">The sequence shown here is derived from an EMBL/GenBank/DDBJ whole genome shotgun (WGS) entry which is preliminary data.</text>
</comment>
<feature type="compositionally biased region" description="Pro residues" evidence="1">
    <location>
        <begin position="674"/>
        <end position="687"/>
    </location>
</feature>
<feature type="region of interest" description="Disordered" evidence="1">
    <location>
        <begin position="674"/>
        <end position="696"/>
    </location>
</feature>
<dbReference type="GO" id="GO:0035091">
    <property type="term" value="F:phosphatidylinositol binding"/>
    <property type="evidence" value="ECO:0007669"/>
    <property type="project" value="InterPro"/>
</dbReference>
<organism evidence="2 3">
    <name type="scientific">Bondarzewia mesenterica</name>
    <dbReference type="NCBI Taxonomy" id="1095465"/>
    <lineage>
        <taxon>Eukaryota</taxon>
        <taxon>Fungi</taxon>
        <taxon>Dikarya</taxon>
        <taxon>Basidiomycota</taxon>
        <taxon>Agaricomycotina</taxon>
        <taxon>Agaricomycetes</taxon>
        <taxon>Russulales</taxon>
        <taxon>Bondarzewiaceae</taxon>
        <taxon>Bondarzewia</taxon>
    </lineage>
</organism>
<feature type="region of interest" description="Disordered" evidence="1">
    <location>
        <begin position="437"/>
        <end position="496"/>
    </location>
</feature>
<protein>
    <recommendedName>
        <fullName evidence="4">PX domain-containing protein</fullName>
    </recommendedName>
</protein>
<dbReference type="Gene3D" id="3.30.1520.10">
    <property type="entry name" value="Phox-like domain"/>
    <property type="match status" value="1"/>
</dbReference>
<name>A0A4S4LYS6_9AGAM</name>
<proteinExistence type="predicted"/>
<feature type="region of interest" description="Disordered" evidence="1">
    <location>
        <begin position="302"/>
        <end position="409"/>
    </location>
</feature>
<feature type="compositionally biased region" description="Basic and acidic residues" evidence="1">
    <location>
        <begin position="302"/>
        <end position="313"/>
    </location>
</feature>
<feature type="compositionally biased region" description="Low complexity" evidence="1">
    <location>
        <begin position="626"/>
        <end position="638"/>
    </location>
</feature>
<dbReference type="EMBL" id="SGPL01000203">
    <property type="protein sequence ID" value="THH15570.1"/>
    <property type="molecule type" value="Genomic_DNA"/>
</dbReference>
<dbReference type="Proteomes" id="UP000310158">
    <property type="component" value="Unassembled WGS sequence"/>
</dbReference>
<feature type="region of interest" description="Disordered" evidence="1">
    <location>
        <begin position="614"/>
        <end position="641"/>
    </location>
</feature>
<sequence length="808" mass="89451">MEGGFPVYVPGQHPGPPVPDYYKRAVYRAAPAQFHVEVLSPAKIGGAYCYGMRINPIHGDGASIKSSFTMSDYIIWRRWEDCLWFQDMLEIEYGMKAREKRQRLAAGKGVKKNGMYIHDRAASFESLPPGPDPKSVSKDIHDYLPKLAKKGTLFRPSQSTIEQRHREFSALIEAFFRDDVPALISELREDRVIRDFFGHWRRDHDIALKRQNKTSRTSQGLGNSRFSSMYFAPSNISLSLPNSYPDVPTSVPSTPILPHSSALLSRRVPDNNGKSDATPSLYDSGISFYFPPSSAPARMDAFESQRELDSEHTIKKKGSTSSSNSSSSSSVPPPPPMPQQQQQPSRRPGASTKASPKKKKICYGGFPLASERPGPSIRGLEALPEGHELGSSPANEPMEDRALPVPVPRSRSSSKMIFHRRKVTLWSSTMRQVETFFQTSPPTSCSRPQSRRSSCQTPESDLSTRARPGSSGSNASTDIDIPFVDTSKYPLTPQRTDRFSVPVSAGLYPRLSTISMDSIEIGTPAEEFPKQRSISPPNLPPLSSSLSSGLLRSGLLRSHSASSRRRPRSFSQPLPVPEEESWPDLGEDFLESYMSDMELSQSFTDSELPEFIASRPQTPNIPREQPQPQQPNSAPPSARRQQISMPLSPDYYPRLQHRYASQYHLPFTPPHPCPSLPLPEIPPPSPTPTYSSSSTTSDDTLVVKAALDDAIVVFRAPRVISLADMRNRIHDKFARQEGLPLSAPFSIAYLPPLTPGPVARPRMSSISSVGPADFARMLTIASEDEWERAVATCAAKLVLRVVPVSQES</sequence>
<dbReference type="OrthoDB" id="3244370at2759"/>
<reference evidence="2 3" key="1">
    <citation type="submission" date="2019-02" db="EMBL/GenBank/DDBJ databases">
        <title>Genome sequencing of the rare red list fungi Bondarzewia mesenterica.</title>
        <authorList>
            <person name="Buettner E."/>
            <person name="Kellner H."/>
        </authorList>
    </citation>
    <scope>NUCLEOTIDE SEQUENCE [LARGE SCALE GENOMIC DNA]</scope>
    <source>
        <strain evidence="2 3">DSM 108281</strain>
    </source>
</reference>
<feature type="region of interest" description="Disordered" evidence="1">
    <location>
        <begin position="528"/>
        <end position="583"/>
    </location>
</feature>
<evidence type="ECO:0000256" key="1">
    <source>
        <dbReference type="SAM" id="MobiDB-lite"/>
    </source>
</evidence>
<keyword evidence="3" id="KW-1185">Reference proteome</keyword>
<evidence type="ECO:0000313" key="2">
    <source>
        <dbReference type="EMBL" id="THH15570.1"/>
    </source>
</evidence>
<feature type="compositionally biased region" description="Low complexity" evidence="1">
    <location>
        <begin position="319"/>
        <end position="330"/>
    </location>
</feature>
<evidence type="ECO:0008006" key="4">
    <source>
        <dbReference type="Google" id="ProtNLM"/>
    </source>
</evidence>
<feature type="compositionally biased region" description="Low complexity" evidence="1">
    <location>
        <begin position="532"/>
        <end position="561"/>
    </location>
</feature>
<dbReference type="AlphaFoldDB" id="A0A4S4LYS6"/>
<accession>A0A4S4LYS6</accession>
<dbReference type="InterPro" id="IPR036871">
    <property type="entry name" value="PX_dom_sf"/>
</dbReference>
<evidence type="ECO:0000313" key="3">
    <source>
        <dbReference type="Proteomes" id="UP000310158"/>
    </source>
</evidence>